<dbReference type="SUPFAM" id="SSF52833">
    <property type="entry name" value="Thioredoxin-like"/>
    <property type="match status" value="1"/>
</dbReference>
<keyword evidence="2" id="KW-1185">Reference proteome</keyword>
<dbReference type="STRING" id="1075417.SAMN05421823_109255"/>
<organism evidence="1 2">
    <name type="scientific">Catalinimonas alkaloidigena</name>
    <dbReference type="NCBI Taxonomy" id="1075417"/>
    <lineage>
        <taxon>Bacteria</taxon>
        <taxon>Pseudomonadati</taxon>
        <taxon>Bacteroidota</taxon>
        <taxon>Cytophagia</taxon>
        <taxon>Cytophagales</taxon>
        <taxon>Catalimonadaceae</taxon>
        <taxon>Catalinimonas</taxon>
    </lineage>
</organism>
<reference evidence="1 2" key="1">
    <citation type="submission" date="2016-10" db="EMBL/GenBank/DDBJ databases">
        <authorList>
            <person name="de Groot N.N."/>
        </authorList>
    </citation>
    <scope>NUCLEOTIDE SEQUENCE [LARGE SCALE GENOMIC DNA]</scope>
    <source>
        <strain evidence="1 2">DSM 25186</strain>
    </source>
</reference>
<dbReference type="AlphaFoldDB" id="A0A1G9PR35"/>
<dbReference type="OrthoDB" id="6120799at2"/>
<accession>A0A1G9PR35</accession>
<dbReference type="Proteomes" id="UP000198510">
    <property type="component" value="Unassembled WGS sequence"/>
</dbReference>
<dbReference type="InterPro" id="IPR036249">
    <property type="entry name" value="Thioredoxin-like_sf"/>
</dbReference>
<evidence type="ECO:0000313" key="2">
    <source>
        <dbReference type="Proteomes" id="UP000198510"/>
    </source>
</evidence>
<dbReference type="Gene3D" id="3.40.30.10">
    <property type="entry name" value="Glutaredoxin"/>
    <property type="match status" value="1"/>
</dbReference>
<dbReference type="RefSeq" id="WP_089685871.1">
    <property type="nucleotide sequence ID" value="NZ_FNFO01000009.1"/>
</dbReference>
<name>A0A1G9PR35_9BACT</name>
<dbReference type="Pfam" id="PF14595">
    <property type="entry name" value="Thioredoxin_9"/>
    <property type="match status" value="1"/>
</dbReference>
<protein>
    <submittedName>
        <fullName evidence="1">Thioredoxin</fullName>
    </submittedName>
</protein>
<sequence>MMETLLTPAKLETALSYEQYRALIDRLLEDEKTTGPDHSPTKIDYTKLNVHRMNRLDRTTVLNDDLRQTLLQLSESYTWLVLTEAWCGDAAQVIPVFYKIAESSPHITLKLLLRDENLDLMDQFLTNGGRSIPKLICLRDSDGAVVATWGPKPAPAQEMLREFKAHGDGDYKAFSERLHGWYAKDRTQTTQQELLELVKALSA</sequence>
<proteinExistence type="predicted"/>
<dbReference type="EMBL" id="FNFO01000009">
    <property type="protein sequence ID" value="SDM00565.1"/>
    <property type="molecule type" value="Genomic_DNA"/>
</dbReference>
<gene>
    <name evidence="1" type="ORF">SAMN05421823_109255</name>
</gene>
<evidence type="ECO:0000313" key="1">
    <source>
        <dbReference type="EMBL" id="SDM00565.1"/>
    </source>
</evidence>